<name>A0ABD2JYW8_9BILA</name>
<keyword evidence="1" id="KW-1133">Transmembrane helix</keyword>
<protein>
    <submittedName>
        <fullName evidence="2">Uncharacterized protein</fullName>
    </submittedName>
</protein>
<dbReference type="PANTHER" id="PTHR23021">
    <property type="entry name" value="SERPENTINE RECEPTOR, CLASS T"/>
    <property type="match status" value="1"/>
</dbReference>
<reference evidence="2 3" key="1">
    <citation type="submission" date="2024-10" db="EMBL/GenBank/DDBJ databases">
        <authorList>
            <person name="Kim D."/>
        </authorList>
    </citation>
    <scope>NUCLEOTIDE SEQUENCE [LARGE SCALE GENOMIC DNA]</scope>
    <source>
        <strain evidence="2">BH-2024</strain>
    </source>
</reference>
<organism evidence="2 3">
    <name type="scientific">Heterodera trifolii</name>
    <dbReference type="NCBI Taxonomy" id="157864"/>
    <lineage>
        <taxon>Eukaryota</taxon>
        <taxon>Metazoa</taxon>
        <taxon>Ecdysozoa</taxon>
        <taxon>Nematoda</taxon>
        <taxon>Chromadorea</taxon>
        <taxon>Rhabditida</taxon>
        <taxon>Tylenchina</taxon>
        <taxon>Tylenchomorpha</taxon>
        <taxon>Tylenchoidea</taxon>
        <taxon>Heteroderidae</taxon>
        <taxon>Heteroderinae</taxon>
        <taxon>Heterodera</taxon>
    </lineage>
</organism>
<dbReference type="InterPro" id="IPR019425">
    <property type="entry name" value="7TM_GPCR_serpentine_rcpt_Srt"/>
</dbReference>
<sequence>MSIWLGGASVCGANVRGANVALPLFSLCGIVFCSAPSLIFFAGSMALCWCLLLIGSINLLINCSVCWSLTTSLSVLLALERCVEQTLPNLAKSLFKGCRIWGWCLPVLAYSLYYGFFTIPVTFSSITANWQFDPHIGYLEYSSTSGQNLVCFFL</sequence>
<comment type="caution">
    <text evidence="2">The sequence shown here is derived from an EMBL/GenBank/DDBJ whole genome shotgun (WGS) entry which is preliminary data.</text>
</comment>
<evidence type="ECO:0000313" key="3">
    <source>
        <dbReference type="Proteomes" id="UP001620626"/>
    </source>
</evidence>
<proteinExistence type="predicted"/>
<dbReference type="Pfam" id="PF10321">
    <property type="entry name" value="7TM_GPCR_Srt"/>
    <property type="match status" value="1"/>
</dbReference>
<keyword evidence="1" id="KW-0812">Transmembrane</keyword>
<gene>
    <name evidence="2" type="ORF">niasHT_024069</name>
</gene>
<feature type="transmembrane region" description="Helical" evidence="1">
    <location>
        <begin position="27"/>
        <end position="52"/>
    </location>
</feature>
<dbReference type="EMBL" id="JBICBT010000872">
    <property type="protein sequence ID" value="KAL3095773.1"/>
    <property type="molecule type" value="Genomic_DNA"/>
</dbReference>
<accession>A0ABD2JYW8</accession>
<feature type="transmembrane region" description="Helical" evidence="1">
    <location>
        <begin position="100"/>
        <end position="123"/>
    </location>
</feature>
<evidence type="ECO:0000256" key="1">
    <source>
        <dbReference type="SAM" id="Phobius"/>
    </source>
</evidence>
<keyword evidence="1" id="KW-0472">Membrane</keyword>
<dbReference type="Proteomes" id="UP001620626">
    <property type="component" value="Unassembled WGS sequence"/>
</dbReference>
<dbReference type="AlphaFoldDB" id="A0ABD2JYW8"/>
<feature type="transmembrane region" description="Helical" evidence="1">
    <location>
        <begin position="59"/>
        <end position="80"/>
    </location>
</feature>
<evidence type="ECO:0000313" key="2">
    <source>
        <dbReference type="EMBL" id="KAL3095773.1"/>
    </source>
</evidence>
<keyword evidence="3" id="KW-1185">Reference proteome</keyword>